<dbReference type="InterPro" id="IPR001196">
    <property type="entry name" value="Ribosomal_uL15_CS"/>
</dbReference>
<dbReference type="GO" id="GO:0003735">
    <property type="term" value="F:structural constituent of ribosome"/>
    <property type="evidence" value="ECO:0007669"/>
    <property type="project" value="InterPro"/>
</dbReference>
<comment type="similarity">
    <text evidence="1 7 8">Belongs to the universal ribosomal protein uL15 family.</text>
</comment>
<sequence>MIRKSKKITKLRGSRTCGYGEAKKHRGAGHRGGRGNAGVQKHKWLSICKFNPDYFGRSGFVRHASLIKDLKTINVGELQEYVLSNIDAFKKDGDKIVVDAAALGIDKILGKGRISLAMAVSATEFSENAVAKLEAAGGEAVEL</sequence>
<gene>
    <name evidence="7" type="primary">rpl15</name>
    <name evidence="10" type="ORF">J3E07_000330</name>
</gene>
<dbReference type="InterPro" id="IPR030878">
    <property type="entry name" value="Ribosomal_uL15"/>
</dbReference>
<dbReference type="PROSITE" id="PS00475">
    <property type="entry name" value="RIBOSOMAL_L15"/>
    <property type="match status" value="1"/>
</dbReference>
<keyword evidence="5 7" id="KW-0687">Ribonucleoprotein</keyword>
<dbReference type="GO" id="GO:0022625">
    <property type="term" value="C:cytosolic large ribosomal subunit"/>
    <property type="evidence" value="ECO:0007669"/>
    <property type="project" value="TreeGrafter"/>
</dbReference>
<organism evidence="10 11">
    <name type="scientific">Methanococcus voltae</name>
    <dbReference type="NCBI Taxonomy" id="2188"/>
    <lineage>
        <taxon>Archaea</taxon>
        <taxon>Methanobacteriati</taxon>
        <taxon>Methanobacteriota</taxon>
        <taxon>Methanomada group</taxon>
        <taxon>Methanococci</taxon>
        <taxon>Methanococcales</taxon>
        <taxon>Methanococcaceae</taxon>
        <taxon>Methanococcus</taxon>
    </lineage>
</organism>
<dbReference type="GO" id="GO:0006412">
    <property type="term" value="P:translation"/>
    <property type="evidence" value="ECO:0007669"/>
    <property type="project" value="UniProtKB-UniRule"/>
</dbReference>
<dbReference type="OrthoDB" id="9418at2157"/>
<dbReference type="InterPro" id="IPR036227">
    <property type="entry name" value="Ribosomal_uL15/eL18_sf"/>
</dbReference>
<dbReference type="Proteomes" id="UP000740329">
    <property type="component" value="Unassembled WGS sequence"/>
</dbReference>
<dbReference type="RefSeq" id="WP_209590357.1">
    <property type="nucleotide sequence ID" value="NZ_JAGGMU010000001.1"/>
</dbReference>
<dbReference type="Gene3D" id="4.10.990.10">
    <property type="match status" value="1"/>
</dbReference>
<dbReference type="PANTHER" id="PTHR11721">
    <property type="entry name" value="60S RIBOSOMAL PROTEIN L27A"/>
    <property type="match status" value="1"/>
</dbReference>
<evidence type="ECO:0000256" key="7">
    <source>
        <dbReference type="HAMAP-Rule" id="MF_01341"/>
    </source>
</evidence>
<accession>A0A8J7RFJ5</accession>
<evidence type="ECO:0000256" key="8">
    <source>
        <dbReference type="RuleBase" id="RU003888"/>
    </source>
</evidence>
<dbReference type="AlphaFoldDB" id="A0A8J7RFJ5"/>
<dbReference type="PANTHER" id="PTHR11721:SF3">
    <property type="entry name" value="LARGE RIBOSOMAL SUBUNIT PROTEIN UL15"/>
    <property type="match status" value="1"/>
</dbReference>
<comment type="caution">
    <text evidence="10">The sequence shown here is derived from an EMBL/GenBank/DDBJ whole genome shotgun (WGS) entry which is preliminary data.</text>
</comment>
<dbReference type="Pfam" id="PF00828">
    <property type="entry name" value="Ribosomal_L27A"/>
    <property type="match status" value="1"/>
</dbReference>
<comment type="function">
    <text evidence="7">Binds to the 23S rRNA.</text>
</comment>
<dbReference type="HAMAP" id="MF_01341">
    <property type="entry name" value="Ribosomal_uL15"/>
    <property type="match status" value="1"/>
</dbReference>
<evidence type="ECO:0000256" key="4">
    <source>
        <dbReference type="ARBA" id="ARBA00022980"/>
    </source>
</evidence>
<dbReference type="InterPro" id="IPR027386">
    <property type="entry name" value="Rbsml_uL15_N"/>
</dbReference>
<evidence type="ECO:0000256" key="5">
    <source>
        <dbReference type="ARBA" id="ARBA00023274"/>
    </source>
</evidence>
<dbReference type="GO" id="GO:0019843">
    <property type="term" value="F:rRNA binding"/>
    <property type="evidence" value="ECO:0007669"/>
    <property type="project" value="UniProtKB-UniRule"/>
</dbReference>
<evidence type="ECO:0000313" key="11">
    <source>
        <dbReference type="Proteomes" id="UP000740329"/>
    </source>
</evidence>
<feature type="domain" description="Large ribosomal subunit protein uL15/eL18" evidence="9">
    <location>
        <begin position="72"/>
        <end position="141"/>
    </location>
</feature>
<protein>
    <recommendedName>
        <fullName evidence="6 7">Large ribosomal subunit protein uL15</fullName>
    </recommendedName>
</protein>
<evidence type="ECO:0000256" key="2">
    <source>
        <dbReference type="ARBA" id="ARBA00022730"/>
    </source>
</evidence>
<comment type="subunit">
    <text evidence="7">Part of the 50S ribosomal subunit.</text>
</comment>
<evidence type="ECO:0000256" key="6">
    <source>
        <dbReference type="ARBA" id="ARBA00035200"/>
    </source>
</evidence>
<name>A0A8J7RFJ5_METVO</name>
<keyword evidence="3 7" id="KW-0694">RNA-binding</keyword>
<keyword evidence="2 7" id="KW-0699">rRNA-binding</keyword>
<evidence type="ECO:0000256" key="1">
    <source>
        <dbReference type="ARBA" id="ARBA00007320"/>
    </source>
</evidence>
<evidence type="ECO:0000313" key="10">
    <source>
        <dbReference type="EMBL" id="MBP2200932.1"/>
    </source>
</evidence>
<reference evidence="10" key="1">
    <citation type="submission" date="2021-03" db="EMBL/GenBank/DDBJ databases">
        <title>Genomic Encyclopedia of Type Strains, Phase IV (KMG-V): Genome sequencing to study the core and pangenomes of soil and plant-associated prokaryotes.</title>
        <authorList>
            <person name="Whitman W."/>
        </authorList>
    </citation>
    <scope>NUCLEOTIDE SEQUENCE</scope>
    <source>
        <strain evidence="10">C4</strain>
    </source>
</reference>
<evidence type="ECO:0000256" key="3">
    <source>
        <dbReference type="ARBA" id="ARBA00022884"/>
    </source>
</evidence>
<proteinExistence type="inferred from homology"/>
<evidence type="ECO:0000259" key="9">
    <source>
        <dbReference type="Pfam" id="PF00828"/>
    </source>
</evidence>
<keyword evidence="4 7" id="KW-0689">Ribosomal protein</keyword>
<dbReference type="Gene3D" id="3.100.10.10">
    <property type="match status" value="1"/>
</dbReference>
<dbReference type="InterPro" id="IPR021131">
    <property type="entry name" value="Ribosomal_uL15/eL18"/>
</dbReference>
<dbReference type="EMBL" id="JAGGMV010000001">
    <property type="protein sequence ID" value="MBP2200932.1"/>
    <property type="molecule type" value="Genomic_DNA"/>
</dbReference>
<dbReference type="SUPFAM" id="SSF52080">
    <property type="entry name" value="Ribosomal proteins L15p and L18e"/>
    <property type="match status" value="1"/>
</dbReference>